<proteinExistence type="predicted"/>
<gene>
    <name evidence="1" type="ORF">L6164_016318</name>
</gene>
<evidence type="ECO:0000313" key="2">
    <source>
        <dbReference type="Proteomes" id="UP000828941"/>
    </source>
</evidence>
<name>A0ACB9NP20_BAUVA</name>
<dbReference type="EMBL" id="CM039431">
    <property type="protein sequence ID" value="KAI4337957.1"/>
    <property type="molecule type" value="Genomic_DNA"/>
</dbReference>
<comment type="caution">
    <text evidence="1">The sequence shown here is derived from an EMBL/GenBank/DDBJ whole genome shotgun (WGS) entry which is preliminary data.</text>
</comment>
<reference evidence="1 2" key="1">
    <citation type="journal article" date="2022" name="DNA Res.">
        <title>Chromosomal-level genome assembly of the orchid tree Bauhinia variegata (Leguminosae; Cercidoideae) supports the allotetraploid origin hypothesis of Bauhinia.</title>
        <authorList>
            <person name="Zhong Y."/>
            <person name="Chen Y."/>
            <person name="Zheng D."/>
            <person name="Pang J."/>
            <person name="Liu Y."/>
            <person name="Luo S."/>
            <person name="Meng S."/>
            <person name="Qian L."/>
            <person name="Wei D."/>
            <person name="Dai S."/>
            <person name="Zhou R."/>
        </authorList>
    </citation>
    <scope>NUCLEOTIDE SEQUENCE [LARGE SCALE GENOMIC DNA]</scope>
    <source>
        <strain evidence="1">BV-YZ2020</strain>
    </source>
</reference>
<organism evidence="1 2">
    <name type="scientific">Bauhinia variegata</name>
    <name type="common">Purple orchid tree</name>
    <name type="synonym">Phanera variegata</name>
    <dbReference type="NCBI Taxonomy" id="167791"/>
    <lineage>
        <taxon>Eukaryota</taxon>
        <taxon>Viridiplantae</taxon>
        <taxon>Streptophyta</taxon>
        <taxon>Embryophyta</taxon>
        <taxon>Tracheophyta</taxon>
        <taxon>Spermatophyta</taxon>
        <taxon>Magnoliopsida</taxon>
        <taxon>eudicotyledons</taxon>
        <taxon>Gunneridae</taxon>
        <taxon>Pentapetalae</taxon>
        <taxon>rosids</taxon>
        <taxon>fabids</taxon>
        <taxon>Fabales</taxon>
        <taxon>Fabaceae</taxon>
        <taxon>Cercidoideae</taxon>
        <taxon>Cercideae</taxon>
        <taxon>Bauhiniinae</taxon>
        <taxon>Bauhinia</taxon>
    </lineage>
</organism>
<accession>A0ACB9NP20</accession>
<sequence length="75" mass="8779">MMIRSKIDKNDSISAQRKLKIAEGRGTSDREAGESGKEPTCSCYSFDRDFFREEIAEKYTLTAINIRGWSWRRKR</sequence>
<protein>
    <submittedName>
        <fullName evidence="1">Uncharacterized protein</fullName>
    </submittedName>
</protein>
<keyword evidence="2" id="KW-1185">Reference proteome</keyword>
<dbReference type="Proteomes" id="UP000828941">
    <property type="component" value="Chromosome 6"/>
</dbReference>
<evidence type="ECO:0000313" key="1">
    <source>
        <dbReference type="EMBL" id="KAI4337957.1"/>
    </source>
</evidence>